<sequence length="60" mass="7063">MKYVRAKELAKWLGVNQSTIWRWRKQKDFPTPLSLGPNTVVWSKTSIEKWINSRSKDANS</sequence>
<keyword evidence="2" id="KW-1185">Reference proteome</keyword>
<dbReference type="InterPro" id="IPR052931">
    <property type="entry name" value="Prophage_regulatory_activator"/>
</dbReference>
<proteinExistence type="predicted"/>
<dbReference type="RefSeq" id="WP_376920808.1">
    <property type="nucleotide sequence ID" value="NZ_JBHRSW010000029.1"/>
</dbReference>
<comment type="caution">
    <text evidence="1">The sequence shown here is derived from an EMBL/GenBank/DDBJ whole genome shotgun (WGS) entry which is preliminary data.</text>
</comment>
<name>A0ABV7FTH5_9ALTE</name>
<evidence type="ECO:0000313" key="2">
    <source>
        <dbReference type="Proteomes" id="UP001595478"/>
    </source>
</evidence>
<protein>
    <submittedName>
        <fullName evidence="1">Helix-turn-helix transcriptional regulator</fullName>
    </submittedName>
</protein>
<dbReference type="Pfam" id="PF05930">
    <property type="entry name" value="Phage_AlpA"/>
    <property type="match status" value="1"/>
</dbReference>
<reference evidence="2" key="1">
    <citation type="journal article" date="2019" name="Int. J. Syst. Evol. Microbiol.">
        <title>The Global Catalogue of Microorganisms (GCM) 10K type strain sequencing project: providing services to taxonomists for standard genome sequencing and annotation.</title>
        <authorList>
            <consortium name="The Broad Institute Genomics Platform"/>
            <consortium name="The Broad Institute Genome Sequencing Center for Infectious Disease"/>
            <person name="Wu L."/>
            <person name="Ma J."/>
        </authorList>
    </citation>
    <scope>NUCLEOTIDE SEQUENCE [LARGE SCALE GENOMIC DNA]</scope>
    <source>
        <strain evidence="2">KCTC 52473</strain>
    </source>
</reference>
<dbReference type="PANTHER" id="PTHR36154">
    <property type="entry name" value="DNA-BINDING TRANSCRIPTIONAL ACTIVATOR ALPA"/>
    <property type="match status" value="1"/>
</dbReference>
<dbReference type="EMBL" id="JBHRSW010000029">
    <property type="protein sequence ID" value="MFC3122686.1"/>
    <property type="molecule type" value="Genomic_DNA"/>
</dbReference>
<organism evidence="1 2">
    <name type="scientific">Agaribacter flavus</name>
    <dbReference type="NCBI Taxonomy" id="1902781"/>
    <lineage>
        <taxon>Bacteria</taxon>
        <taxon>Pseudomonadati</taxon>
        <taxon>Pseudomonadota</taxon>
        <taxon>Gammaproteobacteria</taxon>
        <taxon>Alteromonadales</taxon>
        <taxon>Alteromonadaceae</taxon>
        <taxon>Agaribacter</taxon>
    </lineage>
</organism>
<dbReference type="InterPro" id="IPR009061">
    <property type="entry name" value="DNA-bd_dom_put_sf"/>
</dbReference>
<dbReference type="InterPro" id="IPR010260">
    <property type="entry name" value="AlpA"/>
</dbReference>
<dbReference type="SUPFAM" id="SSF46955">
    <property type="entry name" value="Putative DNA-binding domain"/>
    <property type="match status" value="1"/>
</dbReference>
<gene>
    <name evidence="1" type="ORF">ACFOHL_13765</name>
</gene>
<dbReference type="Gene3D" id="1.10.238.160">
    <property type="match status" value="1"/>
</dbReference>
<dbReference type="Proteomes" id="UP001595478">
    <property type="component" value="Unassembled WGS sequence"/>
</dbReference>
<dbReference type="PANTHER" id="PTHR36154:SF1">
    <property type="entry name" value="DNA-BINDING TRANSCRIPTIONAL ACTIVATOR ALPA"/>
    <property type="match status" value="1"/>
</dbReference>
<evidence type="ECO:0000313" key="1">
    <source>
        <dbReference type="EMBL" id="MFC3122686.1"/>
    </source>
</evidence>
<accession>A0ABV7FTH5</accession>